<evidence type="ECO:0000313" key="2">
    <source>
        <dbReference type="EMBL" id="KIY99088.1"/>
    </source>
</evidence>
<dbReference type="InterPro" id="IPR002347">
    <property type="entry name" value="SDR_fam"/>
</dbReference>
<organism evidence="2 3">
    <name type="scientific">Monoraphidium neglectum</name>
    <dbReference type="NCBI Taxonomy" id="145388"/>
    <lineage>
        <taxon>Eukaryota</taxon>
        <taxon>Viridiplantae</taxon>
        <taxon>Chlorophyta</taxon>
        <taxon>core chlorophytes</taxon>
        <taxon>Chlorophyceae</taxon>
        <taxon>CS clade</taxon>
        <taxon>Sphaeropleales</taxon>
        <taxon>Selenastraceae</taxon>
        <taxon>Monoraphidium</taxon>
    </lineage>
</organism>
<dbReference type="OrthoDB" id="191139at2759"/>
<dbReference type="GeneID" id="25741747"/>
<sequence length="95" mass="9939">MRSLNTPSTARSFRAARQQRSVAAAAAGKHIVITGANTGIGFEAALDLAKKDYDVTLACRNDDKAAAAAQRIKAAVPGAKVSTLRLDLSDLDSVR</sequence>
<protein>
    <submittedName>
        <fullName evidence="2">Uncharacterized protein</fullName>
    </submittedName>
</protein>
<keyword evidence="3" id="KW-1185">Reference proteome</keyword>
<dbReference type="STRING" id="145388.A0A0D2KUL0"/>
<dbReference type="Pfam" id="PF00106">
    <property type="entry name" value="adh_short"/>
    <property type="match status" value="1"/>
</dbReference>
<dbReference type="KEGG" id="mng:MNEG_8872"/>
<dbReference type="RefSeq" id="XP_013898108.1">
    <property type="nucleotide sequence ID" value="XM_014042654.1"/>
</dbReference>
<name>A0A0D2KUL0_9CHLO</name>
<dbReference type="EMBL" id="KK101960">
    <property type="protein sequence ID" value="KIY99088.1"/>
    <property type="molecule type" value="Genomic_DNA"/>
</dbReference>
<dbReference type="GO" id="GO:0016491">
    <property type="term" value="F:oxidoreductase activity"/>
    <property type="evidence" value="ECO:0007669"/>
    <property type="project" value="UniProtKB-KW"/>
</dbReference>
<keyword evidence="1" id="KW-0560">Oxidoreductase</keyword>
<accession>A0A0D2KUL0</accession>
<dbReference type="Gene3D" id="3.40.50.720">
    <property type="entry name" value="NAD(P)-binding Rossmann-like Domain"/>
    <property type="match status" value="1"/>
</dbReference>
<dbReference type="PANTHER" id="PTHR43157">
    <property type="entry name" value="PHOSPHATIDYLINOSITOL-GLYCAN BIOSYNTHESIS CLASS F PROTEIN-RELATED"/>
    <property type="match status" value="1"/>
</dbReference>
<evidence type="ECO:0000313" key="3">
    <source>
        <dbReference type="Proteomes" id="UP000054498"/>
    </source>
</evidence>
<dbReference type="InterPro" id="IPR036291">
    <property type="entry name" value="NAD(P)-bd_dom_sf"/>
</dbReference>
<dbReference type="AlphaFoldDB" id="A0A0D2KUL0"/>
<evidence type="ECO:0000256" key="1">
    <source>
        <dbReference type="ARBA" id="ARBA00023002"/>
    </source>
</evidence>
<gene>
    <name evidence="2" type="ORF">MNEG_8872</name>
</gene>
<proteinExistence type="predicted"/>
<dbReference type="SUPFAM" id="SSF51735">
    <property type="entry name" value="NAD(P)-binding Rossmann-fold domains"/>
    <property type="match status" value="1"/>
</dbReference>
<dbReference type="PANTHER" id="PTHR43157:SF31">
    <property type="entry name" value="PHOSPHATIDYLINOSITOL-GLYCAN BIOSYNTHESIS CLASS F PROTEIN"/>
    <property type="match status" value="1"/>
</dbReference>
<reference evidence="2 3" key="1">
    <citation type="journal article" date="2013" name="BMC Genomics">
        <title>Reconstruction of the lipid metabolism for the microalga Monoraphidium neglectum from its genome sequence reveals characteristics suitable for biofuel production.</title>
        <authorList>
            <person name="Bogen C."/>
            <person name="Al-Dilaimi A."/>
            <person name="Albersmeier A."/>
            <person name="Wichmann J."/>
            <person name="Grundmann M."/>
            <person name="Rupp O."/>
            <person name="Lauersen K.J."/>
            <person name="Blifernez-Klassen O."/>
            <person name="Kalinowski J."/>
            <person name="Goesmann A."/>
            <person name="Mussgnug J.H."/>
            <person name="Kruse O."/>
        </authorList>
    </citation>
    <scope>NUCLEOTIDE SEQUENCE [LARGE SCALE GENOMIC DNA]</scope>
    <source>
        <strain evidence="2 3">SAG 48.87</strain>
    </source>
</reference>
<dbReference type="Proteomes" id="UP000054498">
    <property type="component" value="Unassembled WGS sequence"/>
</dbReference>